<evidence type="ECO:0000256" key="12">
    <source>
        <dbReference type="ARBA" id="ARBA00023139"/>
    </source>
</evidence>
<keyword evidence="20" id="KW-1185">Reference proteome</keyword>
<evidence type="ECO:0000256" key="14">
    <source>
        <dbReference type="ARBA" id="ARBA00023288"/>
    </source>
</evidence>
<dbReference type="InterPro" id="IPR019554">
    <property type="entry name" value="Soluble_ligand-bd"/>
</dbReference>
<dbReference type="GO" id="GO:0006811">
    <property type="term" value="P:monoatomic ion transport"/>
    <property type="evidence" value="ECO:0007669"/>
    <property type="project" value="UniProtKB-KW"/>
</dbReference>
<comment type="similarity">
    <text evidence="2">Belongs to the BexD/CtrA/VexA family.</text>
</comment>
<keyword evidence="7 15" id="KW-0732">Signal</keyword>
<dbReference type="InterPro" id="IPR003715">
    <property type="entry name" value="Poly_export_N"/>
</dbReference>
<evidence type="ECO:0000256" key="3">
    <source>
        <dbReference type="ARBA" id="ARBA00022448"/>
    </source>
</evidence>
<keyword evidence="3" id="KW-0813">Transport</keyword>
<dbReference type="Pfam" id="PF02563">
    <property type="entry name" value="Poly_export"/>
    <property type="match status" value="1"/>
</dbReference>
<dbReference type="GO" id="GO:0009279">
    <property type="term" value="C:cell outer membrane"/>
    <property type="evidence" value="ECO:0007669"/>
    <property type="project" value="UniProtKB-SubCell"/>
</dbReference>
<dbReference type="KEGG" id="dsf:UWK_01815"/>
<evidence type="ECO:0000256" key="13">
    <source>
        <dbReference type="ARBA" id="ARBA00023237"/>
    </source>
</evidence>
<evidence type="ECO:0000256" key="5">
    <source>
        <dbReference type="ARBA" id="ARBA00022597"/>
    </source>
</evidence>
<dbReference type="AlphaFoldDB" id="M1P4G0"/>
<evidence type="ECO:0000313" key="19">
    <source>
        <dbReference type="EMBL" id="AGF78373.1"/>
    </source>
</evidence>
<dbReference type="STRING" id="1167006.UWK_01815"/>
<dbReference type="PANTHER" id="PTHR33619:SF3">
    <property type="entry name" value="POLYSACCHARIDE EXPORT PROTEIN GFCE-RELATED"/>
    <property type="match status" value="1"/>
</dbReference>
<dbReference type="GO" id="GO:0015159">
    <property type="term" value="F:polysaccharide transmembrane transporter activity"/>
    <property type="evidence" value="ECO:0007669"/>
    <property type="project" value="InterPro"/>
</dbReference>
<evidence type="ECO:0000256" key="9">
    <source>
        <dbReference type="ARBA" id="ARBA00023065"/>
    </source>
</evidence>
<comment type="subcellular location">
    <subcellularLocation>
        <location evidence="1">Cell outer membrane</location>
        <topology evidence="1">Multi-pass membrane protein</topology>
    </subcellularLocation>
</comment>
<keyword evidence="13" id="KW-0998">Cell outer membrane</keyword>
<feature type="signal peptide" evidence="15">
    <location>
        <begin position="1"/>
        <end position="31"/>
    </location>
</feature>
<reference evidence="20" key="1">
    <citation type="journal article" date="2013" name="Stand. Genomic Sci.">
        <title>Complete genome sequence of Desulfocapsa sulfexigens, a marine deltaproteobacterium specialized in disproportionating inorganic sulfur compounds.</title>
        <authorList>
            <person name="Finster K.W."/>
            <person name="Kjeldsen K.U."/>
            <person name="Kube M."/>
            <person name="Reinhardt R."/>
            <person name="Mussmann M."/>
            <person name="Amann R."/>
            <person name="Schreiber L."/>
        </authorList>
    </citation>
    <scope>NUCLEOTIDE SEQUENCE [LARGE SCALE GENOMIC DNA]</scope>
    <source>
        <strain evidence="20">DSM 10523 / SB164P1</strain>
    </source>
</reference>
<sequence>MCNVKFPFQTYLFFATFCLTILLCFSTNSLADNYIVGSGDVLKIDVYDHPDLQKTVRVSNDGSIVIPFIGLVHVGGMSLTEVTQKLTTLLADGYIVNPQVNIFIEEFRSKKAVILGQVYKPGIAELRGATTFLEIVSQAGGLKEGAGDTATIKRTKDGKKEVLVVNINSMVEGGDLSQNILIQDGDTIYISKGGMCYVTGEVKNPDAYTCDNESTVLKLIARAGGFTGKASKSGIDIVRIVNGEKTILKNVDHGTSVLANDVVVVPESFF</sequence>
<evidence type="ECO:0000256" key="15">
    <source>
        <dbReference type="SAM" id="SignalP"/>
    </source>
</evidence>
<keyword evidence="5" id="KW-0762">Sugar transport</keyword>
<feature type="domain" description="Soluble ligand binding" evidence="17">
    <location>
        <begin position="197"/>
        <end position="245"/>
    </location>
</feature>
<feature type="domain" description="Polysaccharide export protein N-terminal" evidence="16">
    <location>
        <begin position="31"/>
        <end position="104"/>
    </location>
</feature>
<dbReference type="eggNOG" id="COG1596">
    <property type="taxonomic scope" value="Bacteria"/>
</dbReference>
<evidence type="ECO:0000313" key="20">
    <source>
        <dbReference type="Proteomes" id="UP000011721"/>
    </source>
</evidence>
<dbReference type="Gene3D" id="3.10.560.10">
    <property type="entry name" value="Outer membrane lipoprotein wza domain like"/>
    <property type="match status" value="2"/>
</dbReference>
<keyword evidence="9" id="KW-0406">Ion transport</keyword>
<dbReference type="Pfam" id="PF22461">
    <property type="entry name" value="SLBB_2"/>
    <property type="match status" value="1"/>
</dbReference>
<evidence type="ECO:0000256" key="10">
    <source>
        <dbReference type="ARBA" id="ARBA00023114"/>
    </source>
</evidence>
<evidence type="ECO:0000256" key="7">
    <source>
        <dbReference type="ARBA" id="ARBA00022729"/>
    </source>
</evidence>
<dbReference type="InterPro" id="IPR049712">
    <property type="entry name" value="Poly_export"/>
</dbReference>
<dbReference type="PANTHER" id="PTHR33619">
    <property type="entry name" value="POLYSACCHARIDE EXPORT PROTEIN GFCE-RELATED"/>
    <property type="match status" value="1"/>
</dbReference>
<feature type="domain" description="SLBB" evidence="18">
    <location>
        <begin position="110"/>
        <end position="190"/>
    </location>
</feature>
<feature type="chain" id="PRO_5004016072" evidence="15">
    <location>
        <begin position="32"/>
        <end position="270"/>
    </location>
</feature>
<evidence type="ECO:0000256" key="11">
    <source>
        <dbReference type="ARBA" id="ARBA00023136"/>
    </source>
</evidence>
<evidence type="ECO:0000256" key="4">
    <source>
        <dbReference type="ARBA" id="ARBA00022452"/>
    </source>
</evidence>
<evidence type="ECO:0000259" key="16">
    <source>
        <dbReference type="Pfam" id="PF02563"/>
    </source>
</evidence>
<dbReference type="Gene3D" id="3.30.1950.10">
    <property type="entry name" value="wza like domain"/>
    <property type="match status" value="1"/>
</dbReference>
<dbReference type="GO" id="GO:0015288">
    <property type="term" value="F:porin activity"/>
    <property type="evidence" value="ECO:0007669"/>
    <property type="project" value="UniProtKB-KW"/>
</dbReference>
<keyword evidence="8" id="KW-0625">Polysaccharide transport</keyword>
<accession>M1P4G0</accession>
<keyword evidence="6" id="KW-0812">Transmembrane</keyword>
<keyword evidence="12" id="KW-0564">Palmitate</keyword>
<keyword evidence="11" id="KW-0472">Membrane</keyword>
<proteinExistence type="inferred from homology"/>
<evidence type="ECO:0000256" key="2">
    <source>
        <dbReference type="ARBA" id="ARBA00009450"/>
    </source>
</evidence>
<dbReference type="Pfam" id="PF10531">
    <property type="entry name" value="SLBB"/>
    <property type="match status" value="1"/>
</dbReference>
<evidence type="ECO:0000256" key="1">
    <source>
        <dbReference type="ARBA" id="ARBA00004571"/>
    </source>
</evidence>
<dbReference type="GO" id="GO:0046930">
    <property type="term" value="C:pore complex"/>
    <property type="evidence" value="ECO:0007669"/>
    <property type="project" value="UniProtKB-KW"/>
</dbReference>
<gene>
    <name evidence="19" type="ordered locus">UWK_01815</name>
</gene>
<dbReference type="Proteomes" id="UP000011721">
    <property type="component" value="Chromosome"/>
</dbReference>
<dbReference type="EMBL" id="CP003985">
    <property type="protein sequence ID" value="AGF78373.1"/>
    <property type="molecule type" value="Genomic_DNA"/>
</dbReference>
<dbReference type="RefSeq" id="WP_015404064.1">
    <property type="nucleotide sequence ID" value="NC_020304.1"/>
</dbReference>
<evidence type="ECO:0000259" key="17">
    <source>
        <dbReference type="Pfam" id="PF10531"/>
    </source>
</evidence>
<evidence type="ECO:0000256" key="8">
    <source>
        <dbReference type="ARBA" id="ARBA00023047"/>
    </source>
</evidence>
<evidence type="ECO:0000259" key="18">
    <source>
        <dbReference type="Pfam" id="PF22461"/>
    </source>
</evidence>
<name>M1P4G0_DESSD</name>
<keyword evidence="14" id="KW-0449">Lipoprotein</keyword>
<dbReference type="OrthoDB" id="193635at2"/>
<dbReference type="HOGENOM" id="CLU_038343_0_3_7"/>
<keyword evidence="10" id="KW-0626">Porin</keyword>
<keyword evidence="4" id="KW-1134">Transmembrane beta strand</keyword>
<evidence type="ECO:0000256" key="6">
    <source>
        <dbReference type="ARBA" id="ARBA00022692"/>
    </source>
</evidence>
<dbReference type="InterPro" id="IPR054765">
    <property type="entry name" value="SLBB_dom"/>
</dbReference>
<organism evidence="19 20">
    <name type="scientific">Desulfocapsa sulfexigens (strain DSM 10523 / SB164P1)</name>
    <dbReference type="NCBI Taxonomy" id="1167006"/>
    <lineage>
        <taxon>Bacteria</taxon>
        <taxon>Pseudomonadati</taxon>
        <taxon>Thermodesulfobacteriota</taxon>
        <taxon>Desulfobulbia</taxon>
        <taxon>Desulfobulbales</taxon>
        <taxon>Desulfocapsaceae</taxon>
        <taxon>Desulfocapsa</taxon>
    </lineage>
</organism>
<protein>
    <submittedName>
        <fullName evidence="19">Periplasmic protein involved in polysaccharide export</fullName>
    </submittedName>
</protein>